<feature type="transmembrane region" description="Helical" evidence="1">
    <location>
        <begin position="131"/>
        <end position="156"/>
    </location>
</feature>
<feature type="transmembrane region" description="Helical" evidence="1">
    <location>
        <begin position="53"/>
        <end position="74"/>
    </location>
</feature>
<sequence length="341" mass="37402">MAIGKGMSLDSAALMSTVLEGILYGFSVLMFIGTIWALTGTHERHMRSVNRPITAVAVLLFVLSTAHMVVDIIWTEEGLVQRHNILQSGPEAFFTEISQETIVIHNAIYVLQTLLGDGVVIYRCYIVWRSIWIIILPSMMWCSVAVTGVCSIYKFWHASMISGNVFGLPVLVIRDWISAFYALTLATNLLSSGLLAYRIWKIEHNVASSRTTKITTTSILRVVMDAAILYSIALLCTLIGVVCSNNGSLVMIDMLTSIISITFYMVIIRIAMGKSTHSLSTVRHGSGSDTDGGNLQHYALPLQVHISHFTHSDGASVYRNGNLDRPSTGKSRVVEGASCNV</sequence>
<feature type="transmembrane region" description="Helical" evidence="1">
    <location>
        <begin position="248"/>
        <end position="268"/>
    </location>
</feature>
<protein>
    <submittedName>
        <fullName evidence="2">Uncharacterized protein</fullName>
    </submittedName>
</protein>
<evidence type="ECO:0000313" key="3">
    <source>
        <dbReference type="Proteomes" id="UP001195769"/>
    </source>
</evidence>
<dbReference type="GeneID" id="64655553"/>
<reference evidence="2" key="1">
    <citation type="journal article" date="2020" name="New Phytol.">
        <title>Comparative genomics reveals dynamic genome evolution in host specialist ectomycorrhizal fungi.</title>
        <authorList>
            <person name="Lofgren L.A."/>
            <person name="Nguyen N.H."/>
            <person name="Vilgalys R."/>
            <person name="Ruytinx J."/>
            <person name="Liao H.L."/>
            <person name="Branco S."/>
            <person name="Kuo A."/>
            <person name="LaButti K."/>
            <person name="Lipzen A."/>
            <person name="Andreopoulos W."/>
            <person name="Pangilinan J."/>
            <person name="Riley R."/>
            <person name="Hundley H."/>
            <person name="Na H."/>
            <person name="Barry K."/>
            <person name="Grigoriev I.V."/>
            <person name="Stajich J.E."/>
            <person name="Kennedy P.G."/>
        </authorList>
    </citation>
    <scope>NUCLEOTIDE SEQUENCE</scope>
    <source>
        <strain evidence="2">FC203</strain>
    </source>
</reference>
<gene>
    <name evidence="2" type="ORF">F5891DRAFT_1022916</name>
</gene>
<feature type="transmembrane region" description="Helical" evidence="1">
    <location>
        <begin position="176"/>
        <end position="197"/>
    </location>
</feature>
<dbReference type="Proteomes" id="UP001195769">
    <property type="component" value="Unassembled WGS sequence"/>
</dbReference>
<accession>A0AAD4HN32</accession>
<keyword evidence="3" id="KW-1185">Reference proteome</keyword>
<evidence type="ECO:0000313" key="2">
    <source>
        <dbReference type="EMBL" id="KAG1902683.1"/>
    </source>
</evidence>
<name>A0AAD4HN32_9AGAM</name>
<proteinExistence type="predicted"/>
<dbReference type="AlphaFoldDB" id="A0AAD4HN32"/>
<dbReference type="RefSeq" id="XP_041228258.1">
    <property type="nucleotide sequence ID" value="XM_041361255.1"/>
</dbReference>
<dbReference type="EMBL" id="JABBWK010000016">
    <property type="protein sequence ID" value="KAG1902683.1"/>
    <property type="molecule type" value="Genomic_DNA"/>
</dbReference>
<evidence type="ECO:0000256" key="1">
    <source>
        <dbReference type="SAM" id="Phobius"/>
    </source>
</evidence>
<keyword evidence="1" id="KW-0812">Transmembrane</keyword>
<keyword evidence="1" id="KW-1133">Transmembrane helix</keyword>
<feature type="transmembrane region" description="Helical" evidence="1">
    <location>
        <begin position="12"/>
        <end position="38"/>
    </location>
</feature>
<feature type="transmembrane region" description="Helical" evidence="1">
    <location>
        <begin position="218"/>
        <end position="242"/>
    </location>
</feature>
<comment type="caution">
    <text evidence="2">The sequence shown here is derived from an EMBL/GenBank/DDBJ whole genome shotgun (WGS) entry which is preliminary data.</text>
</comment>
<organism evidence="2 3">
    <name type="scientific">Suillus fuscotomentosus</name>
    <dbReference type="NCBI Taxonomy" id="1912939"/>
    <lineage>
        <taxon>Eukaryota</taxon>
        <taxon>Fungi</taxon>
        <taxon>Dikarya</taxon>
        <taxon>Basidiomycota</taxon>
        <taxon>Agaricomycotina</taxon>
        <taxon>Agaricomycetes</taxon>
        <taxon>Agaricomycetidae</taxon>
        <taxon>Boletales</taxon>
        <taxon>Suillineae</taxon>
        <taxon>Suillaceae</taxon>
        <taxon>Suillus</taxon>
    </lineage>
</organism>
<keyword evidence="1" id="KW-0472">Membrane</keyword>